<proteinExistence type="predicted"/>
<dbReference type="AlphaFoldDB" id="A0A1F6GK36"/>
<comment type="caution">
    <text evidence="1">The sequence shown here is derived from an EMBL/GenBank/DDBJ whole genome shotgun (WGS) entry which is preliminary data.</text>
</comment>
<organism evidence="1 2">
    <name type="scientific">Candidatus Kuenenbacteria bacterium RIFCSPHIGHO2_12_FULL_42_14</name>
    <dbReference type="NCBI Taxonomy" id="1798563"/>
    <lineage>
        <taxon>Bacteria</taxon>
        <taxon>Candidatus Kueneniibacteriota</taxon>
    </lineage>
</organism>
<evidence type="ECO:0000313" key="2">
    <source>
        <dbReference type="Proteomes" id="UP000176968"/>
    </source>
</evidence>
<dbReference type="EMBL" id="MFMY01000064">
    <property type="protein sequence ID" value="OGG98469.1"/>
    <property type="molecule type" value="Genomic_DNA"/>
</dbReference>
<gene>
    <name evidence="1" type="ORF">A3E04_00225</name>
</gene>
<reference evidence="1 2" key="1">
    <citation type="journal article" date="2016" name="Nat. Commun.">
        <title>Thousands of microbial genomes shed light on interconnected biogeochemical processes in an aquifer system.</title>
        <authorList>
            <person name="Anantharaman K."/>
            <person name="Brown C.T."/>
            <person name="Hug L.A."/>
            <person name="Sharon I."/>
            <person name="Castelle C.J."/>
            <person name="Probst A.J."/>
            <person name="Thomas B.C."/>
            <person name="Singh A."/>
            <person name="Wilkins M.J."/>
            <person name="Karaoz U."/>
            <person name="Brodie E.L."/>
            <person name="Williams K.H."/>
            <person name="Hubbard S.S."/>
            <person name="Banfield J.F."/>
        </authorList>
    </citation>
    <scope>NUCLEOTIDE SEQUENCE [LARGE SCALE GENOMIC DNA]</scope>
</reference>
<evidence type="ECO:0000313" key="1">
    <source>
        <dbReference type="EMBL" id="OGG98469.1"/>
    </source>
</evidence>
<name>A0A1F6GK36_9BACT</name>
<accession>A0A1F6GK36</accession>
<dbReference type="Proteomes" id="UP000176968">
    <property type="component" value="Unassembled WGS sequence"/>
</dbReference>
<sequence length="118" mass="13525">MSKILGKIKKLFNTKKQNGTEERLPMEVKKEAVPVATNVLEIFCPYCASANFVKRGTRQKTRERVQLYLCRDCQRTFTPGAVKGKHYPKAIILDAISLYHLGYSLEKSCEIVNKMNKE</sequence>
<protein>
    <recommendedName>
        <fullName evidence="3">InsA N-terminal domain-containing protein</fullName>
    </recommendedName>
</protein>
<evidence type="ECO:0008006" key="3">
    <source>
        <dbReference type="Google" id="ProtNLM"/>
    </source>
</evidence>